<proteinExistence type="predicted"/>
<dbReference type="PANTHER" id="PTHR38795:SF1">
    <property type="entry name" value="DUF6604 DOMAIN-CONTAINING PROTEIN"/>
    <property type="match status" value="1"/>
</dbReference>
<comment type="caution">
    <text evidence="3">The sequence shown here is derived from an EMBL/GenBank/DDBJ whole genome shotgun (WGS) entry which is preliminary data.</text>
</comment>
<feature type="region of interest" description="Disordered" evidence="1">
    <location>
        <begin position="544"/>
        <end position="574"/>
    </location>
</feature>
<dbReference type="Proteomes" id="UP001396898">
    <property type="component" value="Unassembled WGS sequence"/>
</dbReference>
<sequence length="602" mass="68726">MDLQIQSSMDEYHKDTDIALSWLESTATSNGWRIPTDRELVTRDLIIQATDLADAGVRLPFYAKRAFQRAIRIRQRCQQWFEVGHRSTPEQIEAHRHFIEVLCECYACFDDKGLHEEEPEDQVEEVPHKLSHSFAVLEMEDLPSDDELSQSGKDGNRSSDQAYVAITDQYYKRDPVLEAAFAVHSLFQDIHFLRRDIQELWARVARGEMSLLAASLTAMRYLLFVRELESKVYKTFSGAYRSTGKPYQDMIGVLYNMMNPQTGHITVHNSTPEQSEADRFVFLFIGEVLTKMVQIKPLTEIWSWPPPVPEAKLYKIPDIEFIESDSFRELADIDRFITQASMDIHLVELLESDSFADQDSMRLCLNPLQMALRNVWNGKAVTVEAVFAAGILLDFKELVGKPPKPTLPPTKQVTSLDVKKRVYRNRSFYPFEDLPSQQAEDREEFESGQLPRTMYHQQMEAMKLGHVVGTYAAFAETIQLVVMDGREDFLYRADPILLGLQMAMQSLSATSGRRAVGNLLSQLKTGKTGFVDMMKELDSLVFSDKEAPTKSQKTGKRKGKKRGRTKQKKVKKARKIRLALSEGVIKYAESVQVLCHELGADS</sequence>
<protein>
    <recommendedName>
        <fullName evidence="2">DUF6604 domain-containing protein</fullName>
    </recommendedName>
</protein>
<reference evidence="3 4" key="1">
    <citation type="submission" date="2023-01" db="EMBL/GenBank/DDBJ databases">
        <title>Analysis of 21 Apiospora genomes using comparative genomics revels a genus with tremendous synthesis potential of carbohydrate active enzymes and secondary metabolites.</title>
        <authorList>
            <person name="Sorensen T."/>
        </authorList>
    </citation>
    <scope>NUCLEOTIDE SEQUENCE [LARGE SCALE GENOMIC DNA]</scope>
    <source>
        <strain evidence="3 4">CBS 20057</strain>
    </source>
</reference>
<dbReference type="EMBL" id="JAQQWI010000016">
    <property type="protein sequence ID" value="KAK8008397.1"/>
    <property type="molecule type" value="Genomic_DNA"/>
</dbReference>
<dbReference type="Pfam" id="PF20253">
    <property type="entry name" value="DUF6604"/>
    <property type="match status" value="1"/>
</dbReference>
<evidence type="ECO:0000259" key="2">
    <source>
        <dbReference type="Pfam" id="PF20253"/>
    </source>
</evidence>
<dbReference type="InterPro" id="IPR046539">
    <property type="entry name" value="DUF6604"/>
</dbReference>
<evidence type="ECO:0000256" key="1">
    <source>
        <dbReference type="SAM" id="MobiDB-lite"/>
    </source>
</evidence>
<evidence type="ECO:0000313" key="3">
    <source>
        <dbReference type="EMBL" id="KAK8008397.1"/>
    </source>
</evidence>
<feature type="compositionally biased region" description="Basic residues" evidence="1">
    <location>
        <begin position="553"/>
        <end position="574"/>
    </location>
</feature>
<feature type="domain" description="DUF6604" evidence="2">
    <location>
        <begin position="12"/>
        <end position="218"/>
    </location>
</feature>
<accession>A0ABR1RCQ5</accession>
<evidence type="ECO:0000313" key="4">
    <source>
        <dbReference type="Proteomes" id="UP001396898"/>
    </source>
</evidence>
<dbReference type="PANTHER" id="PTHR38795">
    <property type="entry name" value="DUF6604 DOMAIN-CONTAINING PROTEIN"/>
    <property type="match status" value="1"/>
</dbReference>
<keyword evidence="4" id="KW-1185">Reference proteome</keyword>
<gene>
    <name evidence="3" type="ORF">PG991_010948</name>
</gene>
<organism evidence="3 4">
    <name type="scientific">Apiospora marii</name>
    <dbReference type="NCBI Taxonomy" id="335849"/>
    <lineage>
        <taxon>Eukaryota</taxon>
        <taxon>Fungi</taxon>
        <taxon>Dikarya</taxon>
        <taxon>Ascomycota</taxon>
        <taxon>Pezizomycotina</taxon>
        <taxon>Sordariomycetes</taxon>
        <taxon>Xylariomycetidae</taxon>
        <taxon>Amphisphaeriales</taxon>
        <taxon>Apiosporaceae</taxon>
        <taxon>Apiospora</taxon>
    </lineage>
</organism>
<name>A0ABR1RCQ5_9PEZI</name>